<feature type="transmembrane region" description="Helical" evidence="1">
    <location>
        <begin position="291"/>
        <end position="311"/>
    </location>
</feature>
<protein>
    <submittedName>
        <fullName evidence="2">Glucosyltransferase domain-containing protein</fullName>
    </submittedName>
</protein>
<keyword evidence="3" id="KW-1185">Reference proteome</keyword>
<feature type="transmembrane region" description="Helical" evidence="1">
    <location>
        <begin position="378"/>
        <end position="397"/>
    </location>
</feature>
<proteinExistence type="predicted"/>
<keyword evidence="1" id="KW-0472">Membrane</keyword>
<keyword evidence="1" id="KW-1133">Transmembrane helix</keyword>
<accession>A0ABT2RYZ7</accession>
<dbReference type="EMBL" id="JAOQKC010000015">
    <property type="protein sequence ID" value="MCU6697561.1"/>
    <property type="molecule type" value="Genomic_DNA"/>
</dbReference>
<feature type="transmembrane region" description="Helical" evidence="1">
    <location>
        <begin position="85"/>
        <end position="106"/>
    </location>
</feature>
<evidence type="ECO:0000256" key="1">
    <source>
        <dbReference type="SAM" id="Phobius"/>
    </source>
</evidence>
<feature type="transmembrane region" description="Helical" evidence="1">
    <location>
        <begin position="115"/>
        <end position="135"/>
    </location>
</feature>
<keyword evidence="1" id="KW-0812">Transmembrane</keyword>
<sequence>MKDKRKKVVAILWLLAIVALNSYVLWKNGKNLVNADDSSELVLASLLSGGNGFISRGWVYSSELRVLNTQWIRALLFRFTNSWTAVRVVGNLVLDGWLLVAYRFFVGQLTEKKNWFWYTAPFLLLPFSHEAFYVMGEMGYYIPHLAISFTILGLWLYLYRGKTHRKTAHLLLCALTFVSCLGGIRQLTVTLMPMWLAVLCLVFRHSRKLGTPREFFLKYSYLWTSSLAGVAGYLVNNKILSRIFLFDTYSRLVLVQPTFDRLQVVLRTLLNTFGYSEDGVPDTPLFSGKGLFFVLSLCFMALLLILVIQIWKRGRELSLPAEFLLLFSIYGFGIVFLLYVFTDMSITTRYYALSLMMFVPLLIVFYQEADLSKGVKQLFLTATAVLLCVLGVAEYHSCLTSELNEGRMASVAWLEQEGYTLGYSSFWNANVLTELSDGQIEMVPLTEGRDGAPGLYPWLVKLDNLFPDEKRGPVFLLLYVHETDRYENLTAGRTPVYEDDNYYIYSYETAGEFLTLLNQE</sequence>
<organism evidence="2 3">
    <name type="scientific">Laedolimicola ammoniilytica</name>
    <dbReference type="NCBI Taxonomy" id="2981771"/>
    <lineage>
        <taxon>Bacteria</taxon>
        <taxon>Bacillati</taxon>
        <taxon>Bacillota</taxon>
        <taxon>Clostridia</taxon>
        <taxon>Lachnospirales</taxon>
        <taxon>Lachnospiraceae</taxon>
        <taxon>Laedolimicola</taxon>
    </lineage>
</organism>
<evidence type="ECO:0000313" key="3">
    <source>
        <dbReference type="Proteomes" id="UP001652461"/>
    </source>
</evidence>
<feature type="transmembrane region" description="Helical" evidence="1">
    <location>
        <begin position="219"/>
        <end position="236"/>
    </location>
</feature>
<feature type="transmembrane region" description="Helical" evidence="1">
    <location>
        <begin position="348"/>
        <end position="366"/>
    </location>
</feature>
<feature type="transmembrane region" description="Helical" evidence="1">
    <location>
        <begin position="167"/>
        <end position="184"/>
    </location>
</feature>
<gene>
    <name evidence="2" type="ORF">OCV63_11765</name>
</gene>
<reference evidence="2 3" key="1">
    <citation type="journal article" date="2021" name="ISME Commun">
        <title>Automated analysis of genomic sequences facilitates high-throughput and comprehensive description of bacteria.</title>
        <authorList>
            <person name="Hitch T.C.A."/>
        </authorList>
    </citation>
    <scope>NUCLEOTIDE SEQUENCE [LARGE SCALE GENOMIC DNA]</scope>
    <source>
        <strain evidence="2 3">Sanger_04</strain>
    </source>
</reference>
<evidence type="ECO:0000313" key="2">
    <source>
        <dbReference type="EMBL" id="MCU6697561.1"/>
    </source>
</evidence>
<feature type="transmembrane region" description="Helical" evidence="1">
    <location>
        <begin position="323"/>
        <end position="342"/>
    </location>
</feature>
<name>A0ABT2RYZ7_9FIRM</name>
<dbReference type="RefSeq" id="WP_158364093.1">
    <property type="nucleotide sequence ID" value="NZ_JAOQKC010000015.1"/>
</dbReference>
<feature type="transmembrane region" description="Helical" evidence="1">
    <location>
        <begin position="141"/>
        <end position="160"/>
    </location>
</feature>
<dbReference type="Proteomes" id="UP001652461">
    <property type="component" value="Unassembled WGS sequence"/>
</dbReference>
<comment type="caution">
    <text evidence="2">The sequence shown here is derived from an EMBL/GenBank/DDBJ whole genome shotgun (WGS) entry which is preliminary data.</text>
</comment>